<dbReference type="PANTHER" id="PTHR34222">
    <property type="entry name" value="GAG_PRE-INTEGRS DOMAIN-CONTAINING PROTEIN"/>
    <property type="match status" value="1"/>
</dbReference>
<evidence type="ECO:0000313" key="2">
    <source>
        <dbReference type="RefSeq" id="XP_017980945.1"/>
    </source>
</evidence>
<name>A0AB32WPE0_THECC</name>
<dbReference type="KEGG" id="tcc:18591130"/>
<dbReference type="GeneID" id="18591130"/>
<proteinExistence type="predicted"/>
<accession>A0AB32WPE0</accession>
<sequence length="338" mass="38397">MSSTSDLRSSTSPIEDPLSPFYLHRSDHHGSIIITPKLTSNNYSSFIDGSIPEPDVSDKLFVPCTRCNSLILAWLLESISPPIASTVFYIRKAYEVWETLKERFSQPDDARICNLQFNLYNISQGTRSVDAYFTELNCIWEELRIYRPLPHCSCGICNSACFQTYIDQYQKDSVFRFLNGLNESFSALRSQILMMKPFPSLNKAYNLVIRDESQRNLYLHTMPIIESSAMATMTEGKVKSKVDVVCSYCHKKGHTKDKCYRLIGFPPDFKFLKGKSPLKKGNVWSINNVGPVTSKEECDESTESLSSLTLSKHQIQKLMSLINDHIADGENEEPTNPP</sequence>
<dbReference type="PANTHER" id="PTHR34222:SF97">
    <property type="entry name" value="CATALYTIC REGION, PUTATIVE-RELATED"/>
    <property type="match status" value="1"/>
</dbReference>
<reference evidence="1" key="1">
    <citation type="journal article" date="1997" name="Nucleic Acids Res.">
        <title>tRNAscan-SE: a program for improved detection of transfer RNA genes in genomic sequence.</title>
        <authorList>
            <person name="Lowe T.M."/>
            <person name="Eddy S.R."/>
        </authorList>
    </citation>
    <scope>NUCLEOTIDE SEQUENCE [LARGE SCALE GENOMIC DNA]</scope>
    <source>
        <strain evidence="1">r\B97-61/B2</strain>
    </source>
</reference>
<gene>
    <name evidence="2" type="primary">LOC18591130</name>
</gene>
<dbReference type="AlphaFoldDB" id="A0AB32WPE0"/>
<reference evidence="2" key="2">
    <citation type="submission" date="2025-08" db="UniProtKB">
        <authorList>
            <consortium name="RefSeq"/>
        </authorList>
    </citation>
    <scope>IDENTIFICATION</scope>
</reference>
<protein>
    <submittedName>
        <fullName evidence="2">Uncharacterized protein LOC18591130</fullName>
    </submittedName>
</protein>
<dbReference type="Proteomes" id="UP000694886">
    <property type="component" value="Chromosome 8"/>
</dbReference>
<evidence type="ECO:0000313" key="1">
    <source>
        <dbReference type="Proteomes" id="UP000694886"/>
    </source>
</evidence>
<dbReference type="RefSeq" id="XP_017980945.1">
    <property type="nucleotide sequence ID" value="XM_018125456.1"/>
</dbReference>
<organism evidence="1 2">
    <name type="scientific">Theobroma cacao</name>
    <name type="common">Cacao</name>
    <name type="synonym">Cocoa</name>
    <dbReference type="NCBI Taxonomy" id="3641"/>
    <lineage>
        <taxon>Eukaryota</taxon>
        <taxon>Viridiplantae</taxon>
        <taxon>Streptophyta</taxon>
        <taxon>Embryophyta</taxon>
        <taxon>Tracheophyta</taxon>
        <taxon>Spermatophyta</taxon>
        <taxon>Magnoliopsida</taxon>
        <taxon>eudicotyledons</taxon>
        <taxon>Gunneridae</taxon>
        <taxon>Pentapetalae</taxon>
        <taxon>rosids</taxon>
        <taxon>malvids</taxon>
        <taxon>Malvales</taxon>
        <taxon>Malvaceae</taxon>
        <taxon>Byttnerioideae</taxon>
        <taxon>Theobroma</taxon>
    </lineage>
</organism>
<dbReference type="Gramene" id="Tc08v2_t000040.1">
    <property type="protein sequence ID" value="Tc08v2_p000040.1"/>
    <property type="gene ID" value="Tc08v2_g000040"/>
</dbReference>